<comment type="caution">
    <text evidence="4">The sequence shown here is derived from an EMBL/GenBank/DDBJ whole genome shotgun (WGS) entry which is preliminary data.</text>
</comment>
<accession>A0A4R1KBY2</accession>
<feature type="domain" description="Transglycosylase SLT" evidence="3">
    <location>
        <begin position="106"/>
        <end position="217"/>
    </location>
</feature>
<evidence type="ECO:0000313" key="5">
    <source>
        <dbReference type="Proteomes" id="UP000294614"/>
    </source>
</evidence>
<dbReference type="PANTHER" id="PTHR37423:SF2">
    <property type="entry name" value="MEMBRANE-BOUND LYTIC MUREIN TRANSGLYCOSYLASE C"/>
    <property type="match status" value="1"/>
</dbReference>
<dbReference type="InterPro" id="IPR023346">
    <property type="entry name" value="Lysozyme-like_dom_sf"/>
</dbReference>
<evidence type="ECO:0000256" key="2">
    <source>
        <dbReference type="SAM" id="Phobius"/>
    </source>
</evidence>
<dbReference type="Gene3D" id="1.10.530.10">
    <property type="match status" value="1"/>
</dbReference>
<reference evidence="4 5" key="1">
    <citation type="submission" date="2019-03" db="EMBL/GenBank/DDBJ databases">
        <title>Genomic Encyclopedia of Type Strains, Phase IV (KMG-IV): sequencing the most valuable type-strain genomes for metagenomic binning, comparative biology and taxonomic classification.</title>
        <authorList>
            <person name="Goeker M."/>
        </authorList>
    </citation>
    <scope>NUCLEOTIDE SEQUENCE [LARGE SCALE GENOMIC DNA]</scope>
    <source>
        <strain evidence="4 5">DSM 24984</strain>
    </source>
</reference>
<comment type="similarity">
    <text evidence="1">Belongs to the transglycosylase Slt family.</text>
</comment>
<dbReference type="SUPFAM" id="SSF53955">
    <property type="entry name" value="Lysozyme-like"/>
    <property type="match status" value="1"/>
</dbReference>
<feature type="transmembrane region" description="Helical" evidence="2">
    <location>
        <begin position="12"/>
        <end position="38"/>
    </location>
</feature>
<dbReference type="Proteomes" id="UP000294614">
    <property type="component" value="Unassembled WGS sequence"/>
</dbReference>
<dbReference type="AlphaFoldDB" id="A0A4R1KBY2"/>
<keyword evidence="2" id="KW-1133">Transmembrane helix</keyword>
<dbReference type="InterPro" id="IPR008258">
    <property type="entry name" value="Transglycosylase_SLT_dom_1"/>
</dbReference>
<dbReference type="RefSeq" id="WP_132873471.1">
    <property type="nucleotide sequence ID" value="NZ_JAJUHT010000001.1"/>
</dbReference>
<name>A0A4R1KBY2_9BACT</name>
<organism evidence="4 5">
    <name type="scientific">Seleniivibrio woodruffii</name>
    <dbReference type="NCBI Taxonomy" id="1078050"/>
    <lineage>
        <taxon>Bacteria</taxon>
        <taxon>Pseudomonadati</taxon>
        <taxon>Deferribacterota</taxon>
        <taxon>Deferribacteres</taxon>
        <taxon>Deferribacterales</taxon>
        <taxon>Geovibrionaceae</taxon>
        <taxon>Seleniivibrio</taxon>
    </lineage>
</organism>
<evidence type="ECO:0000256" key="1">
    <source>
        <dbReference type="ARBA" id="ARBA00007734"/>
    </source>
</evidence>
<sequence length="237" mass="26931">MFNIRITNKAQNTLAALFVSITIVVFGFLVMNVVYLTAISSTVDRISSENTLDSESYRQFSNSLENEKRRLSFAALVMDIKNVLEIYRPNTGGMNYMDFAYLIASESFEKGIDPYLVLAVIKTESSFRRHVVSNKGAVGFMQVLPGTAFYVSDMHENINLGSRSELFDPQKNIRIGISYLAYLLNKYDNQKYALIAYNMGPGNLQKQMRSGGAVSEKYYKAVMYNYERILRISNRTS</sequence>
<evidence type="ECO:0000259" key="3">
    <source>
        <dbReference type="Pfam" id="PF01464"/>
    </source>
</evidence>
<dbReference type="OrthoDB" id="9794745at2"/>
<keyword evidence="2" id="KW-0472">Membrane</keyword>
<evidence type="ECO:0000313" key="4">
    <source>
        <dbReference type="EMBL" id="TCK60629.1"/>
    </source>
</evidence>
<keyword evidence="5" id="KW-1185">Reference proteome</keyword>
<dbReference type="CDD" id="cd16896">
    <property type="entry name" value="LT_Slt70-like"/>
    <property type="match status" value="1"/>
</dbReference>
<dbReference type="Pfam" id="PF01464">
    <property type="entry name" value="SLT"/>
    <property type="match status" value="1"/>
</dbReference>
<keyword evidence="2" id="KW-0812">Transmembrane</keyword>
<dbReference type="PANTHER" id="PTHR37423">
    <property type="entry name" value="SOLUBLE LYTIC MUREIN TRANSGLYCOSYLASE-RELATED"/>
    <property type="match status" value="1"/>
</dbReference>
<proteinExistence type="inferred from homology"/>
<gene>
    <name evidence="4" type="ORF">C8D98_1507</name>
</gene>
<dbReference type="EMBL" id="SMGG01000004">
    <property type="protein sequence ID" value="TCK60629.1"/>
    <property type="molecule type" value="Genomic_DNA"/>
</dbReference>
<protein>
    <submittedName>
        <fullName evidence="4">Soluble lytic murein transglycosylase</fullName>
    </submittedName>
</protein>